<dbReference type="Gene3D" id="3.40.50.300">
    <property type="entry name" value="P-loop containing nucleotide triphosphate hydrolases"/>
    <property type="match status" value="1"/>
</dbReference>
<feature type="domain" description="ATPase F1/V1/A1 complex alpha/beta subunit N-terminal" evidence="8">
    <location>
        <begin position="5"/>
        <end position="66"/>
    </location>
</feature>
<dbReference type="CDD" id="cd01134">
    <property type="entry name" value="V_A-ATPase_A"/>
    <property type="match status" value="1"/>
</dbReference>
<dbReference type="InterPro" id="IPR000194">
    <property type="entry name" value="ATPase_F1/V1/A1_a/bsu_nucl-bd"/>
</dbReference>
<dbReference type="InterPro" id="IPR024034">
    <property type="entry name" value="ATPase_F1/V1_b/a_C"/>
</dbReference>
<dbReference type="GO" id="GO:0005524">
    <property type="term" value="F:ATP binding"/>
    <property type="evidence" value="ECO:0007669"/>
    <property type="project" value="UniProtKB-KW"/>
</dbReference>
<dbReference type="CDD" id="cd18111">
    <property type="entry name" value="ATP-synt_V_A-type_alpha_C"/>
    <property type="match status" value="1"/>
</dbReference>
<keyword evidence="3" id="KW-0547">Nucleotide-binding</keyword>
<dbReference type="Gene3D" id="2.40.50.100">
    <property type="match status" value="1"/>
</dbReference>
<evidence type="ECO:0000256" key="3">
    <source>
        <dbReference type="ARBA" id="ARBA00022741"/>
    </source>
</evidence>
<organism evidence="11">
    <name type="scientific">anaerobic digester metagenome</name>
    <dbReference type="NCBI Taxonomy" id="1263854"/>
    <lineage>
        <taxon>unclassified sequences</taxon>
        <taxon>metagenomes</taxon>
        <taxon>ecological metagenomes</taxon>
    </lineage>
</organism>
<name>A0A485LZ66_9ZZZZ</name>
<evidence type="ECO:0000256" key="5">
    <source>
        <dbReference type="ARBA" id="ARBA00022967"/>
    </source>
</evidence>
<sequence>MGKIWRISGPVIIAEDMRGSQVYEVVEIGEERLNGEIIGLEQDKAVIQVYEDTVGLTVGEKVTGTGEILMAELGPGLVGNIYDGVQRSLVTMKDEVGDFLHRGVRTYALDREKKWHFIPAMKAGAQVEGGDVIGTVQETGLIEHRIMVPPGMSGVIDAIEEGDYTVEESIALLKSNGKTWPLTLMQRWPARKPRPYKRRFDPQDLLVTGTRVIDYLFPLALGGKAAIPGGFGTGKTVNLQQMARWSQTQLNIYVGCGERGNEMADVLQSFKELKDPATGRYLQEKEIFIANTSNMPVVAREISIFIGITMAEYYRDMGYDILLVADSTSRWAEAMREIGARLEETPGEEGFPTYLGSRLSAFYERSGRVECLGSPGRIGSATVIGAVSPPGADFSEPVTQSTLRIVDALYSLDVALANRRHFPTINWLQSYSHYVDSVNAWWEKVSPDYTEVRNQALITLQKEAELEEIVRLVGPEALPENDKLLLLIARMIREDFLMQSAYHPVDTYSNPKRSHLMLSTIMKFSDFARGLAEEGMMVSEISASRIKQRISRMKDVPDDEIDQYVDSIRQDMAGGAASLGEGGV</sequence>
<keyword evidence="4" id="KW-0067">ATP-binding</keyword>
<dbReference type="PANTHER" id="PTHR43607">
    <property type="entry name" value="V-TYPE PROTON ATPASE CATALYTIC SUBUNIT A"/>
    <property type="match status" value="1"/>
</dbReference>
<feature type="domain" description="ATPase F1/V1/A1 complex alpha/beta subunit nucleotide-binding" evidence="7">
    <location>
        <begin position="209"/>
        <end position="432"/>
    </location>
</feature>
<evidence type="ECO:0000256" key="1">
    <source>
        <dbReference type="ARBA" id="ARBA00008936"/>
    </source>
</evidence>
<evidence type="ECO:0000256" key="4">
    <source>
        <dbReference type="ARBA" id="ARBA00022840"/>
    </source>
</evidence>
<accession>A0A485LZ66</accession>
<dbReference type="CDD" id="cd18119">
    <property type="entry name" value="ATP-synt_V_A-type_alpha_N"/>
    <property type="match status" value="1"/>
</dbReference>
<feature type="domain" description="ATP synthase A/B type C-terminal" evidence="10">
    <location>
        <begin position="441"/>
        <end position="523"/>
    </location>
</feature>
<feature type="domain" description="ATPsynthase alpha/beta subunit barrel-sandwich" evidence="9">
    <location>
        <begin position="107"/>
        <end position="191"/>
    </location>
</feature>
<dbReference type="InterPro" id="IPR023366">
    <property type="entry name" value="ATP_synth_asu-like_sf"/>
</dbReference>
<dbReference type="PANTHER" id="PTHR43607:SF1">
    <property type="entry name" value="H(+)-TRANSPORTING TWO-SECTOR ATPASE"/>
    <property type="match status" value="1"/>
</dbReference>
<dbReference type="Pfam" id="PF22919">
    <property type="entry name" value="ATP-synt_VA_C"/>
    <property type="match status" value="1"/>
</dbReference>
<dbReference type="NCBIfam" id="NF003220">
    <property type="entry name" value="PRK04192.1"/>
    <property type="match status" value="1"/>
</dbReference>
<keyword evidence="2" id="KW-0813">Transport</keyword>
<dbReference type="InterPro" id="IPR004100">
    <property type="entry name" value="ATPase_F1/V1/A1_a/bsu_N"/>
</dbReference>
<dbReference type="InterPro" id="IPR027417">
    <property type="entry name" value="P-loop_NTPase"/>
</dbReference>
<proteinExistence type="inferred from homology"/>
<dbReference type="Pfam" id="PF02874">
    <property type="entry name" value="ATP-synt_ab_N"/>
    <property type="match status" value="1"/>
</dbReference>
<evidence type="ECO:0000313" key="11">
    <source>
        <dbReference type="EMBL" id="VFU14346.1"/>
    </source>
</evidence>
<evidence type="ECO:0000259" key="10">
    <source>
        <dbReference type="Pfam" id="PF22919"/>
    </source>
</evidence>
<dbReference type="FunFam" id="2.40.50.100:FF:000008">
    <property type="entry name" value="V-type proton ATPase catalytic subunit A"/>
    <property type="match status" value="1"/>
</dbReference>
<evidence type="ECO:0000259" key="7">
    <source>
        <dbReference type="Pfam" id="PF00006"/>
    </source>
</evidence>
<dbReference type="Gene3D" id="1.10.1140.10">
    <property type="entry name" value="Bovine Mitochondrial F1-atpase, Atp Synthase Beta Chain, Chain D, domain 3"/>
    <property type="match status" value="1"/>
</dbReference>
<comment type="similarity">
    <text evidence="1">Belongs to the ATPase alpha/beta chains family.</text>
</comment>
<gene>
    <name evidence="11" type="primary">atpA</name>
    <name evidence="11" type="ORF">SCFA_280010</name>
</gene>
<dbReference type="Pfam" id="PF00006">
    <property type="entry name" value="ATP-synt_ab"/>
    <property type="match status" value="1"/>
</dbReference>
<dbReference type="GO" id="GO:0046961">
    <property type="term" value="F:proton-transporting ATPase activity, rotational mechanism"/>
    <property type="evidence" value="ECO:0007669"/>
    <property type="project" value="InterPro"/>
</dbReference>
<dbReference type="Pfam" id="PF16886">
    <property type="entry name" value="ATP-synt_ab_Xtn"/>
    <property type="match status" value="1"/>
</dbReference>
<dbReference type="InterPro" id="IPR036121">
    <property type="entry name" value="ATPase_F1/V1/A1_a/bsu_N_sf"/>
</dbReference>
<dbReference type="InterPro" id="IPR022878">
    <property type="entry name" value="V-ATPase_asu"/>
</dbReference>
<dbReference type="EMBL" id="CAADRM010000090">
    <property type="protein sequence ID" value="VFU14346.1"/>
    <property type="molecule type" value="Genomic_DNA"/>
</dbReference>
<protein>
    <submittedName>
        <fullName evidence="11">V-type ATP synthase alpha chain</fullName>
    </submittedName>
</protein>
<dbReference type="InterPro" id="IPR031686">
    <property type="entry name" value="ATP-synth_a_Xtn"/>
</dbReference>
<dbReference type="GO" id="GO:0046034">
    <property type="term" value="P:ATP metabolic process"/>
    <property type="evidence" value="ECO:0007669"/>
    <property type="project" value="InterPro"/>
</dbReference>
<reference evidence="11" key="1">
    <citation type="submission" date="2019-03" db="EMBL/GenBank/DDBJ databases">
        <authorList>
            <person name="Hao L."/>
        </authorList>
    </citation>
    <scope>NUCLEOTIDE SEQUENCE</scope>
</reference>
<dbReference type="SUPFAM" id="SSF47917">
    <property type="entry name" value="C-terminal domain of alpha and beta subunits of F1 ATP synthase"/>
    <property type="match status" value="1"/>
</dbReference>
<dbReference type="HAMAP" id="MF_00309">
    <property type="entry name" value="ATP_synth_A_arch"/>
    <property type="match status" value="1"/>
</dbReference>
<dbReference type="Gene3D" id="2.40.30.20">
    <property type="match status" value="1"/>
</dbReference>
<keyword evidence="5" id="KW-1278">Translocase</keyword>
<dbReference type="SUPFAM" id="SSF50615">
    <property type="entry name" value="N-terminal domain of alpha and beta subunits of F1 ATP synthase"/>
    <property type="match status" value="1"/>
</dbReference>
<keyword evidence="6" id="KW-0406">Ion transport</keyword>
<dbReference type="InterPro" id="IPR055190">
    <property type="entry name" value="ATP-synt_VA_C"/>
</dbReference>
<evidence type="ECO:0000259" key="9">
    <source>
        <dbReference type="Pfam" id="PF16886"/>
    </source>
</evidence>
<evidence type="ECO:0000256" key="2">
    <source>
        <dbReference type="ARBA" id="ARBA00022448"/>
    </source>
</evidence>
<dbReference type="AlphaFoldDB" id="A0A485LZ66"/>
<dbReference type="SUPFAM" id="SSF52540">
    <property type="entry name" value="P-loop containing nucleoside triphosphate hydrolases"/>
    <property type="match status" value="1"/>
</dbReference>
<evidence type="ECO:0000259" key="8">
    <source>
        <dbReference type="Pfam" id="PF02874"/>
    </source>
</evidence>
<evidence type="ECO:0000256" key="6">
    <source>
        <dbReference type="ARBA" id="ARBA00023065"/>
    </source>
</evidence>